<feature type="region of interest" description="Disordered" evidence="1">
    <location>
        <begin position="423"/>
        <end position="444"/>
    </location>
</feature>
<dbReference type="InterPro" id="IPR058788">
    <property type="entry name" value="ApnL_N"/>
</dbReference>
<feature type="domain" description="D-apionate lactonase TIM barrel" evidence="3">
    <location>
        <begin position="266"/>
        <end position="511"/>
    </location>
</feature>
<evidence type="ECO:0000256" key="1">
    <source>
        <dbReference type="SAM" id="MobiDB-lite"/>
    </source>
</evidence>
<feature type="domain" description="D-apionate lactonase N-terminal" evidence="2">
    <location>
        <begin position="6"/>
        <end position="220"/>
    </location>
</feature>
<gene>
    <name evidence="4" type="ORF">AB0301_07565</name>
</gene>
<evidence type="ECO:0000259" key="2">
    <source>
        <dbReference type="Pfam" id="PF25837"/>
    </source>
</evidence>
<protein>
    <submittedName>
        <fullName evidence="4">Uncharacterized protein</fullName>
    </submittedName>
</protein>
<comment type="caution">
    <text evidence="4">The sequence shown here is derived from an EMBL/GenBank/DDBJ whole genome shotgun (WGS) entry which is preliminary data.</text>
</comment>
<keyword evidence="5" id="KW-1185">Reference proteome</keyword>
<proteinExistence type="predicted"/>
<dbReference type="Pfam" id="PF25837">
    <property type="entry name" value="Apionate_lact_N"/>
    <property type="match status" value="1"/>
</dbReference>
<sequence length="579" mass="62175">MTTTSWWRRQAHTWQADDWSVELRGDELADIRRGGSVILRAVRAVVRDHGWNTVPAFVTAMVSNEESVTLSLRHEGLGAEVLSTLTVSTAEGALRIEWEADNHLEFSTCRMGLVVLHPASDAGRRVTVTHSDHSIEPTAFPTRISPHQPIMDIRALEIHSEADEDAATALRFDGDVFEMEDQRNWSDASFKTYSRPLTLPYPYPMAAGERVRQAITVTSARSPSAAVPVPDEIILIEGGAFPDIGVEASTAADPVPPCGDGSFRVVELDLTTPTWRAALHRAAADGVPLDVRLVVGEDPQPLTEAASALVGLPTITVTAFDSVLHVSDEPTLARTRAALEEAGIRTELRAGARSHFAELNREKARIPNKVDGIAFTTTPLFHSLDTEQLVEALPMQRLIAAQAVEMADGRPVHIGPVTLRPRFNNVATSPEPAPTRTDLSEGYGAQFTGADDDRQSSPELAAWTMASAAALAIPGVASISWFETWGPRGLRDLGGEPHPAAEAIAVLTSLAGRTLLSGSSPDGLLWAIGARAADEDIVLVSNLDRASRAYRVAVPGRPALSGSLPAGSWMRLTTSGRSD</sequence>
<dbReference type="EMBL" id="JBFBMH010000008">
    <property type="protein sequence ID" value="MEW1974916.1"/>
    <property type="molecule type" value="Genomic_DNA"/>
</dbReference>
<dbReference type="Proteomes" id="UP001553715">
    <property type="component" value="Unassembled WGS sequence"/>
</dbReference>
<evidence type="ECO:0000313" key="4">
    <source>
        <dbReference type="EMBL" id="MEW1974916.1"/>
    </source>
</evidence>
<evidence type="ECO:0000313" key="5">
    <source>
        <dbReference type="Proteomes" id="UP001553715"/>
    </source>
</evidence>
<organism evidence="4 5">
    <name type="scientific">Microbacterium profundi</name>
    <dbReference type="NCBI Taxonomy" id="450380"/>
    <lineage>
        <taxon>Bacteria</taxon>
        <taxon>Bacillati</taxon>
        <taxon>Actinomycetota</taxon>
        <taxon>Actinomycetes</taxon>
        <taxon>Micrococcales</taxon>
        <taxon>Microbacteriaceae</taxon>
        <taxon>Microbacterium</taxon>
    </lineage>
</organism>
<name>A0ABV3LG77_9MICO</name>
<evidence type="ECO:0000259" key="3">
    <source>
        <dbReference type="Pfam" id="PF25838"/>
    </source>
</evidence>
<accession>A0ABV3LG77</accession>
<dbReference type="InterPro" id="IPR058787">
    <property type="entry name" value="ApnL_M"/>
</dbReference>
<dbReference type="RefSeq" id="WP_366232791.1">
    <property type="nucleotide sequence ID" value="NZ_JBFBMH010000008.1"/>
</dbReference>
<reference evidence="4 5" key="1">
    <citation type="submission" date="2024-06" db="EMBL/GenBank/DDBJ databases">
        <title>The Natural Products Discovery Center: Release of the First 8490 Sequenced Strains for Exploring Actinobacteria Biosynthetic Diversity.</title>
        <authorList>
            <person name="Kalkreuter E."/>
            <person name="Kautsar S.A."/>
            <person name="Yang D."/>
            <person name="Bader C.D."/>
            <person name="Teijaro C.N."/>
            <person name="Fluegel L."/>
            <person name="Davis C.M."/>
            <person name="Simpson J.R."/>
            <person name="Lauterbach L."/>
            <person name="Steele A.D."/>
            <person name="Gui C."/>
            <person name="Meng S."/>
            <person name="Li G."/>
            <person name="Viehrig K."/>
            <person name="Ye F."/>
            <person name="Su P."/>
            <person name="Kiefer A.F."/>
            <person name="Nichols A."/>
            <person name="Cepeda A.J."/>
            <person name="Yan W."/>
            <person name="Fan B."/>
            <person name="Jiang Y."/>
            <person name="Adhikari A."/>
            <person name="Zheng C.-J."/>
            <person name="Schuster L."/>
            <person name="Cowan T.M."/>
            <person name="Smanski M.J."/>
            <person name="Chevrette M.G."/>
            <person name="De Carvalho L.P.S."/>
            <person name="Shen B."/>
        </authorList>
    </citation>
    <scope>NUCLEOTIDE SEQUENCE [LARGE SCALE GENOMIC DNA]</scope>
    <source>
        <strain evidence="4 5">NPDC077434</strain>
    </source>
</reference>
<dbReference type="Pfam" id="PF25838">
    <property type="entry name" value="Apionate_lact_M"/>
    <property type="match status" value="1"/>
</dbReference>